<dbReference type="RefSeq" id="WP_015785170.1">
    <property type="nucleotide sequence ID" value="NC_011726.1"/>
</dbReference>
<dbReference type="KEGG" id="cyp:PCC8801_4191"/>
<dbReference type="eggNOG" id="COG0384">
    <property type="taxonomic scope" value="Bacteria"/>
</dbReference>
<organism evidence="2 3">
    <name type="scientific">Rippkaea orientalis (strain PCC 8801 / RF-1)</name>
    <name type="common">Cyanothece sp. (strain PCC 8801)</name>
    <dbReference type="NCBI Taxonomy" id="41431"/>
    <lineage>
        <taxon>Bacteria</taxon>
        <taxon>Bacillati</taxon>
        <taxon>Cyanobacteriota</taxon>
        <taxon>Cyanophyceae</taxon>
        <taxon>Oscillatoriophycideae</taxon>
        <taxon>Chroococcales</taxon>
        <taxon>Aphanothecaceae</taxon>
        <taxon>Rippkaea</taxon>
        <taxon>Rippkaea orientalis</taxon>
    </lineage>
</organism>
<dbReference type="InterPro" id="IPR003719">
    <property type="entry name" value="Phenazine_PhzF-like"/>
</dbReference>
<dbReference type="PANTHER" id="PTHR13774">
    <property type="entry name" value="PHENAZINE BIOSYNTHESIS PROTEIN"/>
    <property type="match status" value="1"/>
</dbReference>
<dbReference type="NCBIfam" id="TIGR00654">
    <property type="entry name" value="PhzF_family"/>
    <property type="match status" value="1"/>
</dbReference>
<name>B7K668_RIPO1</name>
<evidence type="ECO:0000313" key="3">
    <source>
        <dbReference type="Proteomes" id="UP000008204"/>
    </source>
</evidence>
<dbReference type="PIRSF" id="PIRSF016184">
    <property type="entry name" value="PhzC_PhzF"/>
    <property type="match status" value="1"/>
</dbReference>
<reference evidence="3" key="1">
    <citation type="journal article" date="2011" name="MBio">
        <title>Novel metabolic attributes of the genus Cyanothece, comprising a group of unicellular nitrogen-fixing Cyanobacteria.</title>
        <authorList>
            <person name="Bandyopadhyay A."/>
            <person name="Elvitigala T."/>
            <person name="Welsh E."/>
            <person name="Stockel J."/>
            <person name="Liberton M."/>
            <person name="Min H."/>
            <person name="Sherman L.A."/>
            <person name="Pakrasi H.B."/>
        </authorList>
    </citation>
    <scope>NUCLEOTIDE SEQUENCE [LARGE SCALE GENOMIC DNA]</scope>
    <source>
        <strain evidence="3">PCC 8801</strain>
    </source>
</reference>
<sequence length="313" mass="34622">MNLTQQYKFYTLDVFTDQIFGGNPLAVFPKAQGLTDEQMQKVAAEFNLSETVFVLPPETSKGTRKLRIFTPKVELPFAGHPTVGTAYLLSYLGEIDQPEEPDTDLSIIFEEGVGLVPVTIKIKQGKPVYTELQAAQLPEVKNDAPSIQELAEILGLEITDFREDQYSPQGVSCGVPFLLIPLQNRTALGRINFNRDRWQHILGKAWASAMYVFCDDPETEGTHLRSRMFAPAMGITEDPATGSAATAFGAYLALRHPLTEGTLQWRIEQGLEMGRPSILEVAVEKHQGEIREIRVGGSSVLVSEGTMTIPLVR</sequence>
<protein>
    <submittedName>
        <fullName evidence="2">Phenazine biosynthesis protein PhzF family</fullName>
    </submittedName>
</protein>
<dbReference type="GO" id="GO:0016853">
    <property type="term" value="F:isomerase activity"/>
    <property type="evidence" value="ECO:0007669"/>
    <property type="project" value="TreeGrafter"/>
</dbReference>
<dbReference type="OrthoDB" id="9788221at2"/>
<gene>
    <name evidence="2" type="ordered locus">PCC8801_4191</name>
</gene>
<dbReference type="PANTHER" id="PTHR13774:SF32">
    <property type="entry name" value="ANTISENSE-ENHANCING SEQUENCE 1"/>
    <property type="match status" value="1"/>
</dbReference>
<evidence type="ECO:0000313" key="2">
    <source>
        <dbReference type="EMBL" id="ACK68121.1"/>
    </source>
</evidence>
<accession>B7K668</accession>
<dbReference type="STRING" id="41431.PCC8801_4191"/>
<dbReference type="Gene3D" id="3.10.310.10">
    <property type="entry name" value="Diaminopimelate Epimerase, Chain A, domain 1"/>
    <property type="match status" value="2"/>
</dbReference>
<dbReference type="GO" id="GO:0005737">
    <property type="term" value="C:cytoplasm"/>
    <property type="evidence" value="ECO:0007669"/>
    <property type="project" value="TreeGrafter"/>
</dbReference>
<dbReference type="HOGENOM" id="CLU_048756_0_1_3"/>
<keyword evidence="3" id="KW-1185">Reference proteome</keyword>
<dbReference type="Pfam" id="PF02567">
    <property type="entry name" value="PhzC-PhzF"/>
    <property type="match status" value="1"/>
</dbReference>
<dbReference type="Proteomes" id="UP000008204">
    <property type="component" value="Chromosome"/>
</dbReference>
<feature type="active site" evidence="1">
    <location>
        <position position="50"/>
    </location>
</feature>
<dbReference type="EMBL" id="CP001287">
    <property type="protein sequence ID" value="ACK68121.1"/>
    <property type="molecule type" value="Genomic_DNA"/>
</dbReference>
<dbReference type="AlphaFoldDB" id="B7K668"/>
<dbReference type="SUPFAM" id="SSF54506">
    <property type="entry name" value="Diaminopimelate epimerase-like"/>
    <property type="match status" value="1"/>
</dbReference>
<proteinExistence type="predicted"/>
<evidence type="ECO:0000256" key="1">
    <source>
        <dbReference type="PIRSR" id="PIRSR016184-1"/>
    </source>
</evidence>